<reference evidence="3 4" key="1">
    <citation type="journal article" date="2020" name="ISME J.">
        <title>Uncovering the hidden diversity of litter-decomposition mechanisms in mushroom-forming fungi.</title>
        <authorList>
            <person name="Floudas D."/>
            <person name="Bentzer J."/>
            <person name="Ahren D."/>
            <person name="Johansson T."/>
            <person name="Persson P."/>
            <person name="Tunlid A."/>
        </authorList>
    </citation>
    <scope>NUCLEOTIDE SEQUENCE [LARGE SCALE GENOMIC DNA]</scope>
    <source>
        <strain evidence="3 4">CBS 661.87</strain>
    </source>
</reference>
<evidence type="ECO:0000313" key="4">
    <source>
        <dbReference type="Proteomes" id="UP000565441"/>
    </source>
</evidence>
<protein>
    <recommendedName>
        <fullName evidence="2">GmrSD restriction endonucleases C-terminal domain-containing protein</fullName>
    </recommendedName>
</protein>
<keyword evidence="1" id="KW-0732">Signal</keyword>
<gene>
    <name evidence="3" type="ORF">D9615_007613</name>
</gene>
<feature type="domain" description="GmrSD restriction endonucleases C-terminal" evidence="2">
    <location>
        <begin position="107"/>
        <end position="203"/>
    </location>
</feature>
<dbReference type="EMBL" id="JAACJP010000021">
    <property type="protein sequence ID" value="KAF5378155.1"/>
    <property type="molecule type" value="Genomic_DNA"/>
</dbReference>
<feature type="signal peptide" evidence="1">
    <location>
        <begin position="1"/>
        <end position="16"/>
    </location>
</feature>
<dbReference type="PANTHER" id="PTHR24094:SF15">
    <property type="entry name" value="AMP-DEPENDENT SYNTHETASE_LIGASE DOMAIN-CONTAINING PROTEIN-RELATED"/>
    <property type="match status" value="1"/>
</dbReference>
<feature type="chain" id="PRO_5034930593" description="GmrSD restriction endonucleases C-terminal domain-containing protein" evidence="1">
    <location>
        <begin position="17"/>
        <end position="216"/>
    </location>
</feature>
<dbReference type="InterPro" id="IPR011089">
    <property type="entry name" value="GmrSD_C"/>
</dbReference>
<dbReference type="Proteomes" id="UP000565441">
    <property type="component" value="Unassembled WGS sequence"/>
</dbReference>
<evidence type="ECO:0000256" key="1">
    <source>
        <dbReference type="SAM" id="SignalP"/>
    </source>
</evidence>
<evidence type="ECO:0000313" key="3">
    <source>
        <dbReference type="EMBL" id="KAF5378155.1"/>
    </source>
</evidence>
<dbReference type="Pfam" id="PF07510">
    <property type="entry name" value="GmrSD_C"/>
    <property type="match status" value="1"/>
</dbReference>
<organism evidence="3 4">
    <name type="scientific">Tricholomella constricta</name>
    <dbReference type="NCBI Taxonomy" id="117010"/>
    <lineage>
        <taxon>Eukaryota</taxon>
        <taxon>Fungi</taxon>
        <taxon>Dikarya</taxon>
        <taxon>Basidiomycota</taxon>
        <taxon>Agaricomycotina</taxon>
        <taxon>Agaricomycetes</taxon>
        <taxon>Agaricomycetidae</taxon>
        <taxon>Agaricales</taxon>
        <taxon>Tricholomatineae</taxon>
        <taxon>Lyophyllaceae</taxon>
        <taxon>Tricholomella</taxon>
    </lineage>
</organism>
<keyword evidence="4" id="KW-1185">Reference proteome</keyword>
<name>A0A8H5M1T4_9AGAR</name>
<proteinExistence type="predicted"/>
<comment type="caution">
    <text evidence="3">The sequence shown here is derived from an EMBL/GenBank/DDBJ whole genome shotgun (WGS) entry which is preliminary data.</text>
</comment>
<dbReference type="PANTHER" id="PTHR24094">
    <property type="entry name" value="SECRETED PROTEIN"/>
    <property type="match status" value="1"/>
</dbReference>
<dbReference type="AlphaFoldDB" id="A0A8H5M1T4"/>
<dbReference type="OrthoDB" id="3162605at2759"/>
<evidence type="ECO:0000259" key="2">
    <source>
        <dbReference type="Pfam" id="PF07510"/>
    </source>
</evidence>
<accession>A0A8H5M1T4</accession>
<sequence>MIVLVILFSVVAFALASPIAPEARASHELPTPVSAATAMTYLASLTVGVDDNVPAYNRSRFKHWHIVSGTCDTRKTVLKRDGTDVVVDAACKPTSGNWVSPYDDVTTTVASQFDIDHIVPLKEAWVSGARLWTDAKREAFANDLTLPQLVAVSARSNRSKGDKDPALWVPPSASYLCTYIRAWVEIKYKYHLAVDATEKTVLTDYLAACSVEEVDS</sequence>